<evidence type="ECO:0000256" key="12">
    <source>
        <dbReference type="SAM" id="Phobius"/>
    </source>
</evidence>
<reference evidence="15 16" key="1">
    <citation type="submission" date="2015-07" db="EMBL/GenBank/DDBJ databases">
        <title>Genome sequence of Leptolinea tardivitalis DSM 16556.</title>
        <authorList>
            <person name="Hemp J."/>
            <person name="Ward L.M."/>
            <person name="Pace L.A."/>
            <person name="Fischer W.W."/>
        </authorList>
    </citation>
    <scope>NUCLEOTIDE SEQUENCE [LARGE SCALE GENOMIC DNA]</scope>
    <source>
        <strain evidence="15 16">YMTK-2</strain>
    </source>
</reference>
<evidence type="ECO:0000256" key="9">
    <source>
        <dbReference type="ARBA" id="ARBA00023012"/>
    </source>
</evidence>
<dbReference type="GO" id="GO:0005886">
    <property type="term" value="C:plasma membrane"/>
    <property type="evidence" value="ECO:0007669"/>
    <property type="project" value="TreeGrafter"/>
</dbReference>
<dbReference type="CDD" id="cd00082">
    <property type="entry name" value="HisKA"/>
    <property type="match status" value="1"/>
</dbReference>
<name>A0A0N8GL27_9CHLR</name>
<dbReference type="STRING" id="229920.ADM99_11570"/>
<dbReference type="Gene3D" id="6.10.340.10">
    <property type="match status" value="1"/>
</dbReference>
<dbReference type="PROSITE" id="PS50885">
    <property type="entry name" value="HAMP"/>
    <property type="match status" value="1"/>
</dbReference>
<dbReference type="PANTHER" id="PTHR45436:SF5">
    <property type="entry name" value="SENSOR HISTIDINE KINASE TRCS"/>
    <property type="match status" value="1"/>
</dbReference>
<evidence type="ECO:0000256" key="4">
    <source>
        <dbReference type="ARBA" id="ARBA00022553"/>
    </source>
</evidence>
<dbReference type="PANTHER" id="PTHR45436">
    <property type="entry name" value="SENSOR HISTIDINE KINASE YKOH"/>
    <property type="match status" value="1"/>
</dbReference>
<evidence type="ECO:0000313" key="15">
    <source>
        <dbReference type="EMBL" id="KPL71330.1"/>
    </source>
</evidence>
<dbReference type="OrthoDB" id="9786919at2"/>
<feature type="compositionally biased region" description="Polar residues" evidence="11">
    <location>
        <begin position="61"/>
        <end position="78"/>
    </location>
</feature>
<dbReference type="SUPFAM" id="SSF158472">
    <property type="entry name" value="HAMP domain-like"/>
    <property type="match status" value="1"/>
</dbReference>
<dbReference type="Pfam" id="PF02518">
    <property type="entry name" value="HATPase_c"/>
    <property type="match status" value="1"/>
</dbReference>
<dbReference type="FunFam" id="1.10.287.130:FF:000001">
    <property type="entry name" value="Two-component sensor histidine kinase"/>
    <property type="match status" value="1"/>
</dbReference>
<accession>A0A0N8GL27</accession>
<comment type="subcellular location">
    <subcellularLocation>
        <location evidence="2">Membrane</location>
    </subcellularLocation>
</comment>
<gene>
    <name evidence="15" type="ORF">ADM99_11570</name>
</gene>
<dbReference type="InterPro" id="IPR004358">
    <property type="entry name" value="Sig_transdc_His_kin-like_C"/>
</dbReference>
<evidence type="ECO:0000256" key="11">
    <source>
        <dbReference type="SAM" id="MobiDB-lite"/>
    </source>
</evidence>
<evidence type="ECO:0000256" key="1">
    <source>
        <dbReference type="ARBA" id="ARBA00000085"/>
    </source>
</evidence>
<dbReference type="GO" id="GO:0000155">
    <property type="term" value="F:phosphorelay sensor kinase activity"/>
    <property type="evidence" value="ECO:0007669"/>
    <property type="project" value="InterPro"/>
</dbReference>
<keyword evidence="6 12" id="KW-0812">Transmembrane</keyword>
<dbReference type="InterPro" id="IPR036890">
    <property type="entry name" value="HATPase_C_sf"/>
</dbReference>
<dbReference type="Gene3D" id="1.10.287.130">
    <property type="match status" value="1"/>
</dbReference>
<evidence type="ECO:0000256" key="6">
    <source>
        <dbReference type="ARBA" id="ARBA00022692"/>
    </source>
</evidence>
<feature type="compositionally biased region" description="Pro residues" evidence="11">
    <location>
        <begin position="93"/>
        <end position="104"/>
    </location>
</feature>
<evidence type="ECO:0000256" key="3">
    <source>
        <dbReference type="ARBA" id="ARBA00012438"/>
    </source>
</evidence>
<evidence type="ECO:0000259" key="13">
    <source>
        <dbReference type="PROSITE" id="PS50109"/>
    </source>
</evidence>
<evidence type="ECO:0000256" key="8">
    <source>
        <dbReference type="ARBA" id="ARBA00022989"/>
    </source>
</evidence>
<dbReference type="Proteomes" id="UP000050430">
    <property type="component" value="Unassembled WGS sequence"/>
</dbReference>
<keyword evidence="10 12" id="KW-0472">Membrane</keyword>
<dbReference type="EMBL" id="LGCK01000011">
    <property type="protein sequence ID" value="KPL71330.1"/>
    <property type="molecule type" value="Genomic_DNA"/>
</dbReference>
<feature type="region of interest" description="Disordered" evidence="11">
    <location>
        <begin position="61"/>
        <end position="110"/>
    </location>
</feature>
<keyword evidence="8 12" id="KW-1133">Transmembrane helix</keyword>
<keyword evidence="4" id="KW-0597">Phosphoprotein</keyword>
<feature type="domain" description="Histidine kinase" evidence="13">
    <location>
        <begin position="297"/>
        <end position="506"/>
    </location>
</feature>
<dbReference type="InterPro" id="IPR003594">
    <property type="entry name" value="HATPase_dom"/>
</dbReference>
<sequence length="506" mass="56308">MSIRFRFTLLYNAILAVTLTIFGMALYTIQSNSTLQAIKKEITRSSETLGASVLRTVMGENGSQAPQKNPDSNLSTAPSIPANPEISNSQGEPIPPDNFPPPKPFSSFSSDQAFQRLPEREIVRVADADGNLVASPYGRKEDALPLSQDALDSLKNGREYWETASVQNQDMLIYDRPITKNGQVQYILQVARPLTERNHSLQVLGNTLVLATVFTLVIAFGIGWVFSGITLQPIQRITRTARTIGQERDFSKRVDYTGPQDEVGELAVTFNSMLSRLQDAYQKVAKSLSQQRDFVADVSHELRTPLTTLRGNLGLLVRVPPIPEEEQKDIINDMVMESDRMIRLVNELLRLAHADAGRNLKRERFNLTPLVEECSRQIQTLDITRSVTWNCPDDLCIVGDKDAFRQVLLILLDNAIKHSSGSITITGSRSGEKVLVEVRDDGEGIPKEKLDRVFDRFFRADEEKSSNGFGLGLPIARSLVEAQGGNIRIESAEGKGCQVFLDFMNN</sequence>
<evidence type="ECO:0000256" key="10">
    <source>
        <dbReference type="ARBA" id="ARBA00023136"/>
    </source>
</evidence>
<evidence type="ECO:0000313" key="16">
    <source>
        <dbReference type="Proteomes" id="UP000050430"/>
    </source>
</evidence>
<dbReference type="CDD" id="cd00075">
    <property type="entry name" value="HATPase"/>
    <property type="match status" value="1"/>
</dbReference>
<feature type="transmembrane region" description="Helical" evidence="12">
    <location>
        <begin position="9"/>
        <end position="29"/>
    </location>
</feature>
<keyword evidence="7" id="KW-0418">Kinase</keyword>
<dbReference type="FunFam" id="3.30.565.10:FF:000006">
    <property type="entry name" value="Sensor histidine kinase WalK"/>
    <property type="match status" value="1"/>
</dbReference>
<dbReference type="RefSeq" id="WP_062423454.1">
    <property type="nucleotide sequence ID" value="NZ_BBYA01000015.1"/>
</dbReference>
<dbReference type="Pfam" id="PF00512">
    <property type="entry name" value="HisKA"/>
    <property type="match status" value="1"/>
</dbReference>
<dbReference type="EC" id="2.7.13.3" evidence="3"/>
<dbReference type="Gene3D" id="3.30.565.10">
    <property type="entry name" value="Histidine kinase-like ATPase, C-terminal domain"/>
    <property type="match status" value="1"/>
</dbReference>
<dbReference type="SMART" id="SM00387">
    <property type="entry name" value="HATPase_c"/>
    <property type="match status" value="1"/>
</dbReference>
<dbReference type="PRINTS" id="PR00344">
    <property type="entry name" value="BCTRLSENSOR"/>
</dbReference>
<dbReference type="SMART" id="SM00388">
    <property type="entry name" value="HisKA"/>
    <property type="match status" value="1"/>
</dbReference>
<evidence type="ECO:0000259" key="14">
    <source>
        <dbReference type="PROSITE" id="PS50885"/>
    </source>
</evidence>
<evidence type="ECO:0000256" key="2">
    <source>
        <dbReference type="ARBA" id="ARBA00004370"/>
    </source>
</evidence>
<keyword evidence="9" id="KW-0902">Two-component regulatory system</keyword>
<dbReference type="Pfam" id="PF00672">
    <property type="entry name" value="HAMP"/>
    <property type="match status" value="1"/>
</dbReference>
<dbReference type="CDD" id="cd06225">
    <property type="entry name" value="HAMP"/>
    <property type="match status" value="1"/>
</dbReference>
<organism evidence="15 16">
    <name type="scientific">Leptolinea tardivitalis</name>
    <dbReference type="NCBI Taxonomy" id="229920"/>
    <lineage>
        <taxon>Bacteria</taxon>
        <taxon>Bacillati</taxon>
        <taxon>Chloroflexota</taxon>
        <taxon>Anaerolineae</taxon>
        <taxon>Anaerolineales</taxon>
        <taxon>Anaerolineaceae</taxon>
        <taxon>Leptolinea</taxon>
    </lineage>
</organism>
<dbReference type="SMART" id="SM00304">
    <property type="entry name" value="HAMP"/>
    <property type="match status" value="1"/>
</dbReference>
<comment type="caution">
    <text evidence="15">The sequence shown here is derived from an EMBL/GenBank/DDBJ whole genome shotgun (WGS) entry which is preliminary data.</text>
</comment>
<dbReference type="InterPro" id="IPR050428">
    <property type="entry name" value="TCS_sensor_his_kinase"/>
</dbReference>
<dbReference type="SUPFAM" id="SSF55874">
    <property type="entry name" value="ATPase domain of HSP90 chaperone/DNA topoisomerase II/histidine kinase"/>
    <property type="match status" value="1"/>
</dbReference>
<dbReference type="InterPro" id="IPR036097">
    <property type="entry name" value="HisK_dim/P_sf"/>
</dbReference>
<dbReference type="PROSITE" id="PS50109">
    <property type="entry name" value="HIS_KIN"/>
    <property type="match status" value="1"/>
</dbReference>
<dbReference type="AlphaFoldDB" id="A0A0N8GL27"/>
<keyword evidence="5" id="KW-0808">Transferase</keyword>
<comment type="catalytic activity">
    <reaction evidence="1">
        <text>ATP + protein L-histidine = ADP + protein N-phospho-L-histidine.</text>
        <dbReference type="EC" id="2.7.13.3"/>
    </reaction>
</comment>
<dbReference type="InterPro" id="IPR003661">
    <property type="entry name" value="HisK_dim/P_dom"/>
</dbReference>
<proteinExistence type="predicted"/>
<feature type="transmembrane region" description="Helical" evidence="12">
    <location>
        <begin position="203"/>
        <end position="226"/>
    </location>
</feature>
<feature type="domain" description="HAMP" evidence="14">
    <location>
        <begin position="228"/>
        <end position="282"/>
    </location>
</feature>
<keyword evidence="16" id="KW-1185">Reference proteome</keyword>
<protein>
    <recommendedName>
        <fullName evidence="3">histidine kinase</fullName>
        <ecNumber evidence="3">2.7.13.3</ecNumber>
    </recommendedName>
</protein>
<evidence type="ECO:0000256" key="5">
    <source>
        <dbReference type="ARBA" id="ARBA00022679"/>
    </source>
</evidence>
<dbReference type="SUPFAM" id="SSF47384">
    <property type="entry name" value="Homodimeric domain of signal transducing histidine kinase"/>
    <property type="match status" value="1"/>
</dbReference>
<dbReference type="InterPro" id="IPR005467">
    <property type="entry name" value="His_kinase_dom"/>
</dbReference>
<dbReference type="InterPro" id="IPR003660">
    <property type="entry name" value="HAMP_dom"/>
</dbReference>
<evidence type="ECO:0000256" key="7">
    <source>
        <dbReference type="ARBA" id="ARBA00022777"/>
    </source>
</evidence>